<dbReference type="PRINTS" id="PR00033">
    <property type="entry name" value="HTHASNC"/>
</dbReference>
<dbReference type="Pfam" id="PF13404">
    <property type="entry name" value="HTH_AsnC-type"/>
    <property type="match status" value="1"/>
</dbReference>
<evidence type="ECO:0000256" key="3">
    <source>
        <dbReference type="ARBA" id="ARBA00023163"/>
    </source>
</evidence>
<evidence type="ECO:0000256" key="1">
    <source>
        <dbReference type="ARBA" id="ARBA00023015"/>
    </source>
</evidence>
<dbReference type="Proteomes" id="UP000580830">
    <property type="component" value="Unassembled WGS sequence"/>
</dbReference>
<dbReference type="AlphaFoldDB" id="A0A832QTY9"/>
<dbReference type="InterPro" id="IPR019888">
    <property type="entry name" value="Tscrpt_reg_AsnC-like"/>
</dbReference>
<dbReference type="PROSITE" id="PS50956">
    <property type="entry name" value="HTH_ASNC_2"/>
    <property type="match status" value="1"/>
</dbReference>
<dbReference type="InterPro" id="IPR000485">
    <property type="entry name" value="AsnC-type_HTH_dom"/>
</dbReference>
<dbReference type="PANTHER" id="PTHR30154">
    <property type="entry name" value="LEUCINE-RESPONSIVE REGULATORY PROTEIN"/>
    <property type="match status" value="1"/>
</dbReference>
<proteinExistence type="predicted"/>
<name>A0A832QTY9_9RHOB</name>
<dbReference type="InterPro" id="IPR036390">
    <property type="entry name" value="WH_DNA-bd_sf"/>
</dbReference>
<dbReference type="InterPro" id="IPR036388">
    <property type="entry name" value="WH-like_DNA-bd_sf"/>
</dbReference>
<dbReference type="GO" id="GO:0005829">
    <property type="term" value="C:cytosol"/>
    <property type="evidence" value="ECO:0007669"/>
    <property type="project" value="TreeGrafter"/>
</dbReference>
<accession>A0A832QTY9</accession>
<dbReference type="GO" id="GO:0043565">
    <property type="term" value="F:sequence-specific DNA binding"/>
    <property type="evidence" value="ECO:0007669"/>
    <property type="project" value="InterPro"/>
</dbReference>
<dbReference type="SUPFAM" id="SSF54909">
    <property type="entry name" value="Dimeric alpha+beta barrel"/>
    <property type="match status" value="1"/>
</dbReference>
<comment type="caution">
    <text evidence="5">The sequence shown here is derived from an EMBL/GenBank/DDBJ whole genome shotgun (WGS) entry which is preliminary data.</text>
</comment>
<evidence type="ECO:0000313" key="5">
    <source>
        <dbReference type="EMBL" id="HHW32729.1"/>
    </source>
</evidence>
<dbReference type="SUPFAM" id="SSF46785">
    <property type="entry name" value="Winged helix' DNA-binding domain"/>
    <property type="match status" value="1"/>
</dbReference>
<dbReference type="EMBL" id="DULP01000017">
    <property type="protein sequence ID" value="HHW32729.1"/>
    <property type="molecule type" value="Genomic_DNA"/>
</dbReference>
<dbReference type="Gene3D" id="3.30.70.920">
    <property type="match status" value="1"/>
</dbReference>
<keyword evidence="3" id="KW-0804">Transcription</keyword>
<dbReference type="PANTHER" id="PTHR30154:SF34">
    <property type="entry name" value="TRANSCRIPTIONAL REGULATOR AZLB"/>
    <property type="match status" value="1"/>
</dbReference>
<dbReference type="GO" id="GO:0043200">
    <property type="term" value="P:response to amino acid"/>
    <property type="evidence" value="ECO:0007669"/>
    <property type="project" value="TreeGrafter"/>
</dbReference>
<sequence>MSENGNRRGRGQADNELDMLDRALISLLQEDGRMSFPDIGKRLGVSANTARARFNQLKEKGAVQVVAFPDSAFLELGFHAVLGLRLSPGTAESVAGALAPRPEIGWIGLLLTGGFDVMFELSLRDNAAFGEYKKKMFEDMPEITAIETFLVSGVSKFHYALGISPDSGAGAK</sequence>
<organism evidence="5 6">
    <name type="scientific">Paracoccus solventivorans</name>
    <dbReference type="NCBI Taxonomy" id="53463"/>
    <lineage>
        <taxon>Bacteria</taxon>
        <taxon>Pseudomonadati</taxon>
        <taxon>Pseudomonadota</taxon>
        <taxon>Alphaproteobacteria</taxon>
        <taxon>Rhodobacterales</taxon>
        <taxon>Paracoccaceae</taxon>
        <taxon>Paracoccus</taxon>
    </lineage>
</organism>
<dbReference type="RefSeq" id="WP_303728902.1">
    <property type="nucleotide sequence ID" value="NZ_DULP01000017.1"/>
</dbReference>
<keyword evidence="2" id="KW-0238">DNA-binding</keyword>
<gene>
    <name evidence="5" type="ORF">GXX24_01095</name>
</gene>
<evidence type="ECO:0000259" key="4">
    <source>
        <dbReference type="PROSITE" id="PS50956"/>
    </source>
</evidence>
<reference evidence="5 6" key="1">
    <citation type="journal article" date="2020" name="Biotechnol. Biofuels">
        <title>New insights from the biogas microbiome by comprehensive genome-resolved metagenomics of nearly 1600 species originating from multiple anaerobic digesters.</title>
        <authorList>
            <person name="Campanaro S."/>
            <person name="Treu L."/>
            <person name="Rodriguez-R L.M."/>
            <person name="Kovalovszki A."/>
            <person name="Ziels R.M."/>
            <person name="Maus I."/>
            <person name="Zhu X."/>
            <person name="Kougias P.G."/>
            <person name="Basile A."/>
            <person name="Luo G."/>
            <person name="Schluter A."/>
            <person name="Konstantinidis K.T."/>
            <person name="Angelidaki I."/>
        </authorList>
    </citation>
    <scope>NUCLEOTIDE SEQUENCE [LARGE SCALE GENOMIC DNA]</scope>
    <source>
        <strain evidence="5">AS04akNAM_125</strain>
    </source>
</reference>
<keyword evidence="1" id="KW-0805">Transcription regulation</keyword>
<evidence type="ECO:0000256" key="2">
    <source>
        <dbReference type="ARBA" id="ARBA00023125"/>
    </source>
</evidence>
<dbReference type="Gene3D" id="1.10.10.10">
    <property type="entry name" value="Winged helix-like DNA-binding domain superfamily/Winged helix DNA-binding domain"/>
    <property type="match status" value="1"/>
</dbReference>
<protein>
    <submittedName>
        <fullName evidence="5">Lrp/AsnC family transcriptional regulator</fullName>
    </submittedName>
</protein>
<evidence type="ECO:0000313" key="6">
    <source>
        <dbReference type="Proteomes" id="UP000580830"/>
    </source>
</evidence>
<feature type="domain" description="HTH asnC-type" evidence="4">
    <location>
        <begin position="17"/>
        <end position="79"/>
    </location>
</feature>
<dbReference type="InterPro" id="IPR011008">
    <property type="entry name" value="Dimeric_a/b-barrel"/>
</dbReference>
<dbReference type="SMART" id="SM00344">
    <property type="entry name" value="HTH_ASNC"/>
    <property type="match status" value="1"/>
</dbReference>